<evidence type="ECO:0000313" key="10">
    <source>
        <dbReference type="Proteomes" id="UP000236621"/>
    </source>
</evidence>
<keyword evidence="4 5" id="KW-0539">Nucleus</keyword>
<accession>A0A2K3QG23</accession>
<name>A0A2K3QG23_9HYPO</name>
<evidence type="ECO:0000256" key="1">
    <source>
        <dbReference type="ARBA" id="ARBA00004123"/>
    </source>
</evidence>
<evidence type="ECO:0000256" key="2">
    <source>
        <dbReference type="ARBA" id="ARBA00007421"/>
    </source>
</evidence>
<keyword evidence="3 5" id="KW-0235">DNA replication</keyword>
<dbReference type="Proteomes" id="UP000236621">
    <property type="component" value="Unassembled WGS sequence"/>
</dbReference>
<evidence type="ECO:0000256" key="3">
    <source>
        <dbReference type="ARBA" id="ARBA00022705"/>
    </source>
</evidence>
<evidence type="ECO:0000259" key="8">
    <source>
        <dbReference type="Pfam" id="PF24882"/>
    </source>
</evidence>
<feature type="compositionally biased region" description="Basic and acidic residues" evidence="6">
    <location>
        <begin position="48"/>
        <end position="64"/>
    </location>
</feature>
<comment type="similarity">
    <text evidence="2 5">Belongs to the ORC2 family.</text>
</comment>
<feature type="region of interest" description="Disordered" evidence="6">
    <location>
        <begin position="34"/>
        <end position="182"/>
    </location>
</feature>
<evidence type="ECO:0000256" key="4">
    <source>
        <dbReference type="ARBA" id="ARBA00023242"/>
    </source>
</evidence>
<dbReference type="GO" id="GO:0006260">
    <property type="term" value="P:DNA replication"/>
    <property type="evidence" value="ECO:0007669"/>
    <property type="project" value="UniProtKB-UniRule"/>
</dbReference>
<dbReference type="GO" id="GO:0005664">
    <property type="term" value="C:nuclear origin of replication recognition complex"/>
    <property type="evidence" value="ECO:0007669"/>
    <property type="project" value="UniProtKB-UniRule"/>
</dbReference>
<feature type="compositionally biased region" description="Polar residues" evidence="6">
    <location>
        <begin position="141"/>
        <end position="165"/>
    </location>
</feature>
<feature type="domain" description="Origin recognition complex subunit 2 RecA-like" evidence="7">
    <location>
        <begin position="317"/>
        <end position="484"/>
    </location>
</feature>
<gene>
    <name evidence="9" type="ORF">TCAP_03584</name>
</gene>
<protein>
    <recommendedName>
        <fullName evidence="5">Origin recognition complex subunit 2</fullName>
    </recommendedName>
</protein>
<feature type="region of interest" description="Disordered" evidence="6">
    <location>
        <begin position="211"/>
        <end position="273"/>
    </location>
</feature>
<dbReference type="Pfam" id="PF04084">
    <property type="entry name" value="RecA-like_ORC2"/>
    <property type="match status" value="1"/>
</dbReference>
<evidence type="ECO:0000259" key="7">
    <source>
        <dbReference type="Pfam" id="PF04084"/>
    </source>
</evidence>
<comment type="caution">
    <text evidence="9">The sequence shown here is derived from an EMBL/GenBank/DDBJ whole genome shotgun (WGS) entry which is preliminary data.</text>
</comment>
<feature type="compositionally biased region" description="Acidic residues" evidence="6">
    <location>
        <begin position="212"/>
        <end position="233"/>
    </location>
</feature>
<dbReference type="AlphaFoldDB" id="A0A2K3QG23"/>
<dbReference type="Pfam" id="PF24882">
    <property type="entry name" value="WHD_ORC2"/>
    <property type="match status" value="1"/>
</dbReference>
<dbReference type="OrthoDB" id="346673at2759"/>
<comment type="function">
    <text evidence="5">Component of the origin recognition complex (ORC) that binds origins of replication. DNA-binding is ATP-dependent. ORC is required to assemble the pre-replication complex necessary to initiate DNA replication.</text>
</comment>
<evidence type="ECO:0000313" key="9">
    <source>
        <dbReference type="EMBL" id="PNY26461.1"/>
    </source>
</evidence>
<dbReference type="InterPro" id="IPR007220">
    <property type="entry name" value="ORC2"/>
</dbReference>
<comment type="subcellular location">
    <subcellularLocation>
        <location evidence="1 5">Nucleus</location>
    </subcellularLocation>
</comment>
<dbReference type="PANTHER" id="PTHR14052">
    <property type="entry name" value="ORIGIN RECOGNITION COMPLEX SUBUNIT 2"/>
    <property type="match status" value="1"/>
</dbReference>
<keyword evidence="10" id="KW-1185">Reference proteome</keyword>
<dbReference type="STRING" id="45235.A0A2K3QG23"/>
<evidence type="ECO:0000256" key="5">
    <source>
        <dbReference type="RuleBase" id="RU368084"/>
    </source>
</evidence>
<comment type="subunit">
    <text evidence="5">Component of the origin recognition complex (ORC).</text>
</comment>
<dbReference type="PANTHER" id="PTHR14052:SF0">
    <property type="entry name" value="ORIGIN RECOGNITION COMPLEX SUBUNIT 2"/>
    <property type="match status" value="1"/>
</dbReference>
<feature type="compositionally biased region" description="Basic residues" evidence="6">
    <location>
        <begin position="251"/>
        <end position="260"/>
    </location>
</feature>
<dbReference type="InterPro" id="IPR056772">
    <property type="entry name" value="RecA-like_ORC2"/>
</dbReference>
<sequence>GGEYPGELSGIQHFSKLQPSTVFQRTLRLLEVQTAAMPRRKSVPEAPPENHEPRSLRKRSHDDGASGLEATPSKRRRSSASQEALNGEQESMAVNHESLLVTEEANGALDGDTAAPAENQEPDPPKATPRKRGRPPKAASQAGTPRSKANSTPAFTTPVKTTDSAIPTPRRQAADRSARRKSARALIENVVRNGASDDEQDDDDNLAREIYDGSEAEDGGDDGSGDDEGDDGDAVMRDGGPVDEAATPSKTPRRRQRTRPKSPTPPRDLPPHELYFFHNKPGRPKTSDNTLGSLGLLTHDEYFNILRQHKDRHSGDVEYLESLHAESFPQWTFELSQGFSVCLFGFGSKRAMLRKFAQHLHGRAQGASARKTVIVNGYARSTTMREILSCIGNAVDPEQRMPTSMPSAMVRNIASQLSLTDLTLTVIINSIDAAPLRKPGMQATLAQLAAHPQVNLVCSADTPDFTLLWDIGVRSAFNFAFHDCTTFAPFTVELDVVDDVHELLGRTARRVNGREGVAFVLRSLPENAKSLFRLLVGELLVAMEEEDNASDGAGVEYRMVYNKAVEEFICSSEMAFRTLLKEFHDHQMITSRKDALGTELLSVPFQKDELEAILEDLMS</sequence>
<organism evidence="9 10">
    <name type="scientific">Tolypocladium capitatum</name>
    <dbReference type="NCBI Taxonomy" id="45235"/>
    <lineage>
        <taxon>Eukaryota</taxon>
        <taxon>Fungi</taxon>
        <taxon>Dikarya</taxon>
        <taxon>Ascomycota</taxon>
        <taxon>Pezizomycotina</taxon>
        <taxon>Sordariomycetes</taxon>
        <taxon>Hypocreomycetidae</taxon>
        <taxon>Hypocreales</taxon>
        <taxon>Ophiocordycipitaceae</taxon>
        <taxon>Tolypocladium</taxon>
    </lineage>
</organism>
<proteinExistence type="inferred from homology"/>
<dbReference type="GO" id="GO:0003688">
    <property type="term" value="F:DNA replication origin binding"/>
    <property type="evidence" value="ECO:0007669"/>
    <property type="project" value="UniProtKB-UniRule"/>
</dbReference>
<feature type="domain" description="Origin recognition complex subunit 2 winged-helix" evidence="8">
    <location>
        <begin position="550"/>
        <end position="609"/>
    </location>
</feature>
<dbReference type="InterPro" id="IPR056773">
    <property type="entry name" value="WHD_ORC2"/>
</dbReference>
<feature type="non-terminal residue" evidence="9">
    <location>
        <position position="1"/>
    </location>
</feature>
<evidence type="ECO:0000256" key="6">
    <source>
        <dbReference type="SAM" id="MobiDB-lite"/>
    </source>
</evidence>
<reference evidence="9 10" key="1">
    <citation type="submission" date="2017-08" db="EMBL/GenBank/DDBJ databases">
        <title>Harnessing the power of phylogenomics to disentangle the directionality and signatures of interkingdom host jumping in the parasitic fungal genus Tolypocladium.</title>
        <authorList>
            <person name="Quandt C.A."/>
            <person name="Patterson W."/>
            <person name="Spatafora J.W."/>
        </authorList>
    </citation>
    <scope>NUCLEOTIDE SEQUENCE [LARGE SCALE GENOMIC DNA]</scope>
    <source>
        <strain evidence="9 10">CBS 113982</strain>
    </source>
</reference>
<dbReference type="EMBL" id="NRSZ01000548">
    <property type="protein sequence ID" value="PNY26461.1"/>
    <property type="molecule type" value="Genomic_DNA"/>
</dbReference>